<organism evidence="2 3">
    <name type="scientific">Roseinatronobacter monicus</name>
    <dbReference type="NCBI Taxonomy" id="393481"/>
    <lineage>
        <taxon>Bacteria</taxon>
        <taxon>Pseudomonadati</taxon>
        <taxon>Pseudomonadota</taxon>
        <taxon>Alphaproteobacteria</taxon>
        <taxon>Rhodobacterales</taxon>
        <taxon>Paracoccaceae</taxon>
        <taxon>Roseinatronobacter</taxon>
    </lineage>
</organism>
<keyword evidence="1" id="KW-1133">Transmembrane helix</keyword>
<dbReference type="EMBL" id="VFPT01000001">
    <property type="protein sequence ID" value="TQM93077.1"/>
    <property type="molecule type" value="Genomic_DNA"/>
</dbReference>
<dbReference type="PANTHER" id="PTHR31876">
    <property type="entry name" value="COV-LIKE PROTEIN 1"/>
    <property type="match status" value="1"/>
</dbReference>
<dbReference type="Pfam" id="PF04367">
    <property type="entry name" value="DUF502"/>
    <property type="match status" value="1"/>
</dbReference>
<evidence type="ECO:0000313" key="2">
    <source>
        <dbReference type="EMBL" id="TQM93077.1"/>
    </source>
</evidence>
<sequence length="231" mass="25284">MSQDHSKRGLIASLRGNFLAGLAVIAPGVLTLWLVWNVINWIDGLVLPLIPRRFHPENLIGLDVPGVGVVVFVIFTLIMGYFTKGLIGRTLVGWGERIVEAMPVIRSIYNAVKQIAETILSRQAPTFDRACLVQYPRPGIWAMAFISTTTRGEVGQKLGENGEMVSIFLPTTPNPTSGFLLFVPRADVIELDMMIEDAAKLIISAGLVYPDSRTGKTRPAPATVQPPRHIS</sequence>
<proteinExistence type="predicted"/>
<gene>
    <name evidence="2" type="ORF">BD293_1702</name>
</gene>
<reference evidence="2 3" key="1">
    <citation type="submission" date="2019-06" db="EMBL/GenBank/DDBJ databases">
        <title>Genomic Encyclopedia of Archaeal and Bacterial Type Strains, Phase II (KMG-II): from individual species to whole genera.</title>
        <authorList>
            <person name="Goeker M."/>
        </authorList>
    </citation>
    <scope>NUCLEOTIDE SEQUENCE [LARGE SCALE GENOMIC DNA]</scope>
    <source>
        <strain evidence="2 3">DSM 18423</strain>
    </source>
</reference>
<comment type="caution">
    <text evidence="2">The sequence shown here is derived from an EMBL/GenBank/DDBJ whole genome shotgun (WGS) entry which is preliminary data.</text>
</comment>
<dbReference type="AlphaFoldDB" id="A0A543KDG5"/>
<dbReference type="RefSeq" id="WP_142080751.1">
    <property type="nucleotide sequence ID" value="NZ_VFPT01000001.1"/>
</dbReference>
<dbReference type="PANTHER" id="PTHR31876:SF26">
    <property type="entry name" value="PROTEIN LIKE COV 2"/>
    <property type="match status" value="1"/>
</dbReference>
<keyword evidence="3" id="KW-1185">Reference proteome</keyword>
<keyword evidence="1" id="KW-0812">Transmembrane</keyword>
<dbReference type="InterPro" id="IPR007462">
    <property type="entry name" value="COV1-like"/>
</dbReference>
<protein>
    <submittedName>
        <fullName evidence="2">Putative membrane protein</fullName>
    </submittedName>
</protein>
<feature type="transmembrane region" description="Helical" evidence="1">
    <location>
        <begin position="59"/>
        <end position="82"/>
    </location>
</feature>
<dbReference type="OrthoDB" id="9780267at2"/>
<accession>A0A543KDG5</accession>
<keyword evidence="1" id="KW-0472">Membrane</keyword>
<dbReference type="Proteomes" id="UP000320582">
    <property type="component" value="Unassembled WGS sequence"/>
</dbReference>
<evidence type="ECO:0000256" key="1">
    <source>
        <dbReference type="SAM" id="Phobius"/>
    </source>
</evidence>
<evidence type="ECO:0000313" key="3">
    <source>
        <dbReference type="Proteomes" id="UP000320582"/>
    </source>
</evidence>
<name>A0A543KDG5_9RHOB</name>
<feature type="transmembrane region" description="Helical" evidence="1">
    <location>
        <begin position="18"/>
        <end position="39"/>
    </location>
</feature>